<name>A0ABC9DWH9_9POAL</name>
<keyword evidence="2" id="KW-0472">Membrane</keyword>
<feature type="region of interest" description="Disordered" evidence="1">
    <location>
        <begin position="1"/>
        <end position="24"/>
    </location>
</feature>
<dbReference type="PANTHER" id="PTHR46610:SF19">
    <property type="entry name" value="OS06G0147400 PROTEIN"/>
    <property type="match status" value="1"/>
</dbReference>
<gene>
    <name evidence="3" type="ORF">URODEC1_LOCUS89068</name>
</gene>
<dbReference type="Pfam" id="PF20100">
    <property type="entry name" value="DUF6490"/>
    <property type="match status" value="1"/>
</dbReference>
<reference evidence="3" key="1">
    <citation type="submission" date="2024-10" db="EMBL/GenBank/DDBJ databases">
        <authorList>
            <person name="Ryan C."/>
        </authorList>
    </citation>
    <scope>NUCLEOTIDE SEQUENCE [LARGE SCALE GENOMIC DNA]</scope>
</reference>
<dbReference type="PANTHER" id="PTHR46610">
    <property type="entry name" value="OS05G0181300 PROTEIN"/>
    <property type="match status" value="1"/>
</dbReference>
<keyword evidence="2" id="KW-1133">Transmembrane helix</keyword>
<evidence type="ECO:0000313" key="3">
    <source>
        <dbReference type="EMBL" id="CAL5045937.1"/>
    </source>
</evidence>
<dbReference type="InterPro" id="IPR045501">
    <property type="entry name" value="DUF6490"/>
</dbReference>
<dbReference type="Proteomes" id="UP001497457">
    <property type="component" value="Chromosome 35b"/>
</dbReference>
<dbReference type="AlphaFoldDB" id="A0ABC9DWH9"/>
<keyword evidence="2" id="KW-0812">Transmembrane</keyword>
<proteinExistence type="predicted"/>
<dbReference type="EMBL" id="OZ075145">
    <property type="protein sequence ID" value="CAL5045937.1"/>
    <property type="molecule type" value="Genomic_DNA"/>
</dbReference>
<feature type="transmembrane region" description="Helical" evidence="2">
    <location>
        <begin position="111"/>
        <end position="131"/>
    </location>
</feature>
<accession>A0ABC9DWH9</accession>
<feature type="compositionally biased region" description="Low complexity" evidence="1">
    <location>
        <begin position="15"/>
        <end position="24"/>
    </location>
</feature>
<feature type="transmembrane region" description="Helical" evidence="2">
    <location>
        <begin position="51"/>
        <end position="69"/>
    </location>
</feature>
<protein>
    <submittedName>
        <fullName evidence="3">Uncharacterized protein</fullName>
    </submittedName>
</protein>
<keyword evidence="4" id="KW-1185">Reference proteome</keyword>
<organism evidence="3 4">
    <name type="scientific">Urochloa decumbens</name>
    <dbReference type="NCBI Taxonomy" id="240449"/>
    <lineage>
        <taxon>Eukaryota</taxon>
        <taxon>Viridiplantae</taxon>
        <taxon>Streptophyta</taxon>
        <taxon>Embryophyta</taxon>
        <taxon>Tracheophyta</taxon>
        <taxon>Spermatophyta</taxon>
        <taxon>Magnoliopsida</taxon>
        <taxon>Liliopsida</taxon>
        <taxon>Poales</taxon>
        <taxon>Poaceae</taxon>
        <taxon>PACMAD clade</taxon>
        <taxon>Panicoideae</taxon>
        <taxon>Panicodae</taxon>
        <taxon>Paniceae</taxon>
        <taxon>Melinidinae</taxon>
        <taxon>Urochloa</taxon>
    </lineage>
</organism>
<evidence type="ECO:0000313" key="4">
    <source>
        <dbReference type="Proteomes" id="UP001497457"/>
    </source>
</evidence>
<evidence type="ECO:0000256" key="1">
    <source>
        <dbReference type="SAM" id="MobiDB-lite"/>
    </source>
</evidence>
<evidence type="ECO:0000256" key="2">
    <source>
        <dbReference type="SAM" id="Phobius"/>
    </source>
</evidence>
<sequence>MAAPDPSARPHLKDPAAPATARTRRPSSSLLVGLAVNLALCLRRIHDDRGFLGFSHLNLFLLFGAILCFDLSPPGSPARVCARLAAWLLSTTLTVSFTWKMSEFLPLGSAIAAWAMSVATVLLVFYFIFLAGEK</sequence>